<comment type="caution">
    <text evidence="1">The sequence shown here is derived from an EMBL/GenBank/DDBJ whole genome shotgun (WGS) entry which is preliminary data.</text>
</comment>
<dbReference type="EMBL" id="QSII01000010">
    <property type="protein sequence ID" value="RHC85881.1"/>
    <property type="molecule type" value="Genomic_DNA"/>
</dbReference>
<dbReference type="Gene3D" id="1.20.120.330">
    <property type="entry name" value="Nucleotidyltransferases domain 2"/>
    <property type="match status" value="1"/>
</dbReference>
<reference evidence="1 2" key="1">
    <citation type="submission" date="2018-08" db="EMBL/GenBank/DDBJ databases">
        <title>A genome reference for cultivated species of the human gut microbiota.</title>
        <authorList>
            <person name="Zou Y."/>
            <person name="Xue W."/>
            <person name="Luo G."/>
        </authorList>
    </citation>
    <scope>NUCLEOTIDE SEQUENCE [LARGE SCALE GENOMIC DNA]</scope>
    <source>
        <strain evidence="1 2">AM34-17</strain>
    </source>
</reference>
<proteinExistence type="predicted"/>
<accession>A0A3R6LA97</accession>
<dbReference type="Proteomes" id="UP000286260">
    <property type="component" value="Unassembled WGS sequence"/>
</dbReference>
<dbReference type="AlphaFoldDB" id="A0A3R6LA97"/>
<gene>
    <name evidence="1" type="ORF">DW828_09210</name>
</gene>
<evidence type="ECO:0000313" key="1">
    <source>
        <dbReference type="EMBL" id="RHC85881.1"/>
    </source>
</evidence>
<sequence>MLGLHFVSTGKLPIKIGKIFGTLFEKKHSGDYDDFACCDEELVNELYPQAEIYIITIEKLILSD</sequence>
<evidence type="ECO:0000313" key="2">
    <source>
        <dbReference type="Proteomes" id="UP000286260"/>
    </source>
</evidence>
<dbReference type="RefSeq" id="WP_022321837.1">
    <property type="nucleotide sequence ID" value="NZ_QRPL01000003.1"/>
</dbReference>
<protein>
    <submittedName>
        <fullName evidence="1">Antitoxin</fullName>
    </submittedName>
</protein>
<organism evidence="1 2">
    <name type="scientific">Parabacteroides merdae</name>
    <dbReference type="NCBI Taxonomy" id="46503"/>
    <lineage>
        <taxon>Bacteria</taxon>
        <taxon>Pseudomonadati</taxon>
        <taxon>Bacteroidota</taxon>
        <taxon>Bacteroidia</taxon>
        <taxon>Bacteroidales</taxon>
        <taxon>Tannerellaceae</taxon>
        <taxon>Parabacteroides</taxon>
    </lineage>
</organism>
<name>A0A3R6LA97_9BACT</name>